<accession>A0A2P2NAW1</accession>
<dbReference type="EMBL" id="GGEC01059114">
    <property type="protein sequence ID" value="MBX39598.1"/>
    <property type="molecule type" value="Transcribed_RNA"/>
</dbReference>
<reference evidence="1" key="1">
    <citation type="submission" date="2018-02" db="EMBL/GenBank/DDBJ databases">
        <title>Rhizophora mucronata_Transcriptome.</title>
        <authorList>
            <person name="Meera S.P."/>
            <person name="Sreeshan A."/>
            <person name="Augustine A."/>
        </authorList>
    </citation>
    <scope>NUCLEOTIDE SEQUENCE</scope>
    <source>
        <tissue evidence="1">Leaf</tissue>
    </source>
</reference>
<proteinExistence type="predicted"/>
<evidence type="ECO:0000313" key="1">
    <source>
        <dbReference type="EMBL" id="MBX39598.1"/>
    </source>
</evidence>
<protein>
    <submittedName>
        <fullName evidence="1">Uncharacterized protein</fullName>
    </submittedName>
</protein>
<name>A0A2P2NAW1_RHIMU</name>
<sequence>MRIFVNGSSTSWCVELSMFGDLIWKCKHRLG</sequence>
<dbReference type="AlphaFoldDB" id="A0A2P2NAW1"/>
<organism evidence="1">
    <name type="scientific">Rhizophora mucronata</name>
    <name type="common">Asiatic mangrove</name>
    <dbReference type="NCBI Taxonomy" id="61149"/>
    <lineage>
        <taxon>Eukaryota</taxon>
        <taxon>Viridiplantae</taxon>
        <taxon>Streptophyta</taxon>
        <taxon>Embryophyta</taxon>
        <taxon>Tracheophyta</taxon>
        <taxon>Spermatophyta</taxon>
        <taxon>Magnoliopsida</taxon>
        <taxon>eudicotyledons</taxon>
        <taxon>Gunneridae</taxon>
        <taxon>Pentapetalae</taxon>
        <taxon>rosids</taxon>
        <taxon>fabids</taxon>
        <taxon>Malpighiales</taxon>
        <taxon>Rhizophoraceae</taxon>
        <taxon>Rhizophora</taxon>
    </lineage>
</organism>